<dbReference type="PANTHER" id="PTHR43767">
    <property type="entry name" value="LONG-CHAIN-FATTY-ACID--COA LIGASE"/>
    <property type="match status" value="1"/>
</dbReference>
<accession>A0A1H2WBR2</accession>
<dbReference type="InterPro" id="IPR050237">
    <property type="entry name" value="ATP-dep_AMP-bd_enzyme"/>
</dbReference>
<dbReference type="EMBL" id="FNON01000001">
    <property type="protein sequence ID" value="SDW78040.1"/>
    <property type="molecule type" value="Genomic_DNA"/>
</dbReference>
<dbReference type="Gene3D" id="3.40.50.12780">
    <property type="entry name" value="N-terminal domain of ligase-like"/>
    <property type="match status" value="1"/>
</dbReference>
<evidence type="ECO:0000313" key="2">
    <source>
        <dbReference type="EMBL" id="SDW78040.1"/>
    </source>
</evidence>
<keyword evidence="3" id="KW-1185">Reference proteome</keyword>
<dbReference type="InterPro" id="IPR000873">
    <property type="entry name" value="AMP-dep_synth/lig_dom"/>
</dbReference>
<feature type="domain" description="AMP-dependent synthetase/ligase" evidence="1">
    <location>
        <begin position="26"/>
        <end position="392"/>
    </location>
</feature>
<dbReference type="InterPro" id="IPR020845">
    <property type="entry name" value="AMP-binding_CS"/>
</dbReference>
<gene>
    <name evidence="2" type="ORF">SAMN05421504_1011486</name>
</gene>
<evidence type="ECO:0000259" key="1">
    <source>
        <dbReference type="Pfam" id="PF00501"/>
    </source>
</evidence>
<dbReference type="InterPro" id="IPR042099">
    <property type="entry name" value="ANL_N_sf"/>
</dbReference>
<name>A0A1H2WBR2_9PSEU</name>
<dbReference type="OrthoDB" id="4495845at2"/>
<protein>
    <submittedName>
        <fullName evidence="2">Fatty acid CoA ligase FadD22</fullName>
    </submittedName>
</protein>
<proteinExistence type="predicted"/>
<dbReference type="PROSITE" id="PS00455">
    <property type="entry name" value="AMP_BINDING"/>
    <property type="match status" value="1"/>
</dbReference>
<dbReference type="RefSeq" id="WP_091287730.1">
    <property type="nucleotide sequence ID" value="NZ_FNON01000001.1"/>
</dbReference>
<reference evidence="2 3" key="1">
    <citation type="submission" date="2016-10" db="EMBL/GenBank/DDBJ databases">
        <authorList>
            <person name="de Groot N.N."/>
        </authorList>
    </citation>
    <scope>NUCLEOTIDE SEQUENCE [LARGE SCALE GENOMIC DNA]</scope>
    <source>
        <strain evidence="2 3">CPCC 202699</strain>
    </source>
</reference>
<dbReference type="STRING" id="589385.SAMN05421504_1011486"/>
<dbReference type="Proteomes" id="UP000199515">
    <property type="component" value="Unassembled WGS sequence"/>
</dbReference>
<dbReference type="PANTHER" id="PTHR43767:SF1">
    <property type="entry name" value="NONRIBOSOMAL PEPTIDE SYNTHASE PES1 (EUROFUNG)-RELATED"/>
    <property type="match status" value="1"/>
</dbReference>
<sequence>MPDVSELAADLLPEPSAPLGVLAEYAAGRHGETPFLSDTPWALTDRPVRTFAEFAAAIEELADRLWAAGVRRTDTVAIVQRNHIEVEAAMLALARIGALPVLLSSMMEVGELLESVAKLDSPTVLVDDFGLARLGASRHALSHLASRVLTWSANAPQWTIGLGDREAHLASPREASEPFVVTHSSGTTGGPKLAAHSARSLFGMVAPMILILKTQYSKKDLNAKHLSFVHARTCAGTLASLETAIPMLSLCDPDPASVKEQLLLHKPTSLETHPNIFIHWERLTEDPDRPFASVQRFISTFDAMHPRTVRTLLGASDDPGAHYLQAYGQTESGPISLRIVGRADAGGYSPRNVGFPGGPIRIRVVDEAGAEVPAGETGYIETRSPGRMLGYLGGDDPMIPADAWWPMGDIGRVGADGSLELLDRIVEHVEGTESLLEREDQLLDRLPELVELVLVKTESGDGVFAVACVRAGEECTAERFQDAAKEVGLGAIPVRFWDWEALPLTGSYKVRRGVLRQRLGRRMEKSAPRQVKGSAR</sequence>
<dbReference type="GO" id="GO:0016874">
    <property type="term" value="F:ligase activity"/>
    <property type="evidence" value="ECO:0007669"/>
    <property type="project" value="UniProtKB-KW"/>
</dbReference>
<organism evidence="2 3">
    <name type="scientific">Amycolatopsis xylanica</name>
    <dbReference type="NCBI Taxonomy" id="589385"/>
    <lineage>
        <taxon>Bacteria</taxon>
        <taxon>Bacillati</taxon>
        <taxon>Actinomycetota</taxon>
        <taxon>Actinomycetes</taxon>
        <taxon>Pseudonocardiales</taxon>
        <taxon>Pseudonocardiaceae</taxon>
        <taxon>Amycolatopsis</taxon>
    </lineage>
</organism>
<dbReference type="AlphaFoldDB" id="A0A1H2WBR2"/>
<dbReference type="SUPFAM" id="SSF56801">
    <property type="entry name" value="Acetyl-CoA synthetase-like"/>
    <property type="match status" value="1"/>
</dbReference>
<keyword evidence="2" id="KW-0436">Ligase</keyword>
<dbReference type="Pfam" id="PF00501">
    <property type="entry name" value="AMP-binding"/>
    <property type="match status" value="1"/>
</dbReference>
<evidence type="ECO:0000313" key="3">
    <source>
        <dbReference type="Proteomes" id="UP000199515"/>
    </source>
</evidence>